<comment type="caution">
    <text evidence="2">The sequence shown here is derived from an EMBL/GenBank/DDBJ whole genome shotgun (WGS) entry which is preliminary data.</text>
</comment>
<dbReference type="PANTHER" id="PTHR33112:SF10">
    <property type="entry name" value="TOL"/>
    <property type="match status" value="1"/>
</dbReference>
<evidence type="ECO:0000259" key="1">
    <source>
        <dbReference type="Pfam" id="PF06985"/>
    </source>
</evidence>
<accession>A0A553I9M4</accession>
<dbReference type="Pfam" id="PF06985">
    <property type="entry name" value="HET"/>
    <property type="match status" value="1"/>
</dbReference>
<dbReference type="EMBL" id="VFLP01000008">
    <property type="protein sequence ID" value="TRX96905.1"/>
    <property type="molecule type" value="Genomic_DNA"/>
</dbReference>
<feature type="domain" description="Heterokaryon incompatibility" evidence="1">
    <location>
        <begin position="11"/>
        <end position="160"/>
    </location>
</feature>
<evidence type="ECO:0000313" key="3">
    <source>
        <dbReference type="Proteomes" id="UP000319160"/>
    </source>
</evidence>
<evidence type="ECO:0000313" key="2">
    <source>
        <dbReference type="EMBL" id="TRX96905.1"/>
    </source>
</evidence>
<organism evidence="2 3">
    <name type="scientific">Xylaria flabelliformis</name>
    <dbReference type="NCBI Taxonomy" id="2512241"/>
    <lineage>
        <taxon>Eukaryota</taxon>
        <taxon>Fungi</taxon>
        <taxon>Dikarya</taxon>
        <taxon>Ascomycota</taxon>
        <taxon>Pezizomycotina</taxon>
        <taxon>Sordariomycetes</taxon>
        <taxon>Xylariomycetidae</taxon>
        <taxon>Xylariales</taxon>
        <taxon>Xylariaceae</taxon>
        <taxon>Xylaria</taxon>
    </lineage>
</organism>
<dbReference type="PANTHER" id="PTHR33112">
    <property type="entry name" value="DOMAIN PROTEIN, PUTATIVE-RELATED"/>
    <property type="match status" value="1"/>
</dbReference>
<dbReference type="AlphaFoldDB" id="A0A553I9M4"/>
<reference evidence="3" key="1">
    <citation type="submission" date="2019-06" db="EMBL/GenBank/DDBJ databases">
        <title>Draft genome sequence of the griseofulvin-producing fungus Xylaria cubensis strain G536.</title>
        <authorList>
            <person name="Mead M.E."/>
            <person name="Raja H.A."/>
            <person name="Steenwyk J.L."/>
            <person name="Knowles S.L."/>
            <person name="Oberlies N.H."/>
            <person name="Rokas A."/>
        </authorList>
    </citation>
    <scope>NUCLEOTIDE SEQUENCE [LARGE SCALE GENOMIC DNA]</scope>
    <source>
        <strain evidence="3">G536</strain>
    </source>
</reference>
<proteinExistence type="predicted"/>
<dbReference type="OrthoDB" id="5362512at2759"/>
<sequence>MLDPSSSGDPYIALSYRWGPSPRLLLLSSSMDEFLLGKPIEDLPRTFQDLAVIARKFCIQYIWIDALCILQDSKEDWHIQALTMRQVYSHAAFTVAASASTDEDGGLFRRRDPSSVFPSIVRLPSCTSPITNTFRIFERDYWDRNILAGPLHKRGWVFQERHLSPRVLYFTATQIFWECFEEAKCESFPKEIPFHFSDKNLSTLWDFAEAKGVLPRNHSDNESVMPMAVYSVWRDLAKQYSHCSLTKASDKFPAFAGIAKLFQEITGDVYVAGLWQSRFLEGLDWRVTEPVSKASSEYRAPSWSWASVDGPFRPLLPGAIFEHLVELMTVTVQPDGLDPTGCIGYLTLRGSLFRARLKSELQDGYWEVEVHPGGQLGAGSKPFEVQIQFWLDYQGIDIHYGKILYFLPLNSTLKEVQFEMVAEVVFLVLNPLGKGDHLQLTCSRIGHFIITQRRTLKHFGFQEQEDGLMVLSLGQEYSTVLIK</sequence>
<protein>
    <recommendedName>
        <fullName evidence="1">Heterokaryon incompatibility domain-containing protein</fullName>
    </recommendedName>
</protein>
<dbReference type="STRING" id="2512241.A0A553I9M4"/>
<dbReference type="InterPro" id="IPR010730">
    <property type="entry name" value="HET"/>
</dbReference>
<name>A0A553I9M4_9PEZI</name>
<dbReference type="Proteomes" id="UP000319160">
    <property type="component" value="Unassembled WGS sequence"/>
</dbReference>
<keyword evidence="3" id="KW-1185">Reference proteome</keyword>
<gene>
    <name evidence="2" type="ORF">FHL15_002211</name>
</gene>